<dbReference type="PANTHER" id="PTHR10438:SF468">
    <property type="entry name" value="THIOREDOXIN-1-RELATED"/>
    <property type="match status" value="1"/>
</dbReference>
<evidence type="ECO:0000259" key="1">
    <source>
        <dbReference type="PROSITE" id="PS51352"/>
    </source>
</evidence>
<evidence type="ECO:0000313" key="3">
    <source>
        <dbReference type="Proteomes" id="UP001596289"/>
    </source>
</evidence>
<dbReference type="InterPro" id="IPR036249">
    <property type="entry name" value="Thioredoxin-like_sf"/>
</dbReference>
<dbReference type="InterPro" id="IPR013766">
    <property type="entry name" value="Thioredoxin_domain"/>
</dbReference>
<protein>
    <submittedName>
        <fullName evidence="2">Thioredoxin family protein</fullName>
    </submittedName>
</protein>
<proteinExistence type="predicted"/>
<dbReference type="Gene3D" id="3.40.30.10">
    <property type="entry name" value="Glutaredoxin"/>
    <property type="match status" value="1"/>
</dbReference>
<name>A0ABW1RJ99_9LACO</name>
<keyword evidence="3" id="KW-1185">Reference proteome</keyword>
<dbReference type="CDD" id="cd02947">
    <property type="entry name" value="TRX_family"/>
    <property type="match status" value="1"/>
</dbReference>
<dbReference type="Proteomes" id="UP001596289">
    <property type="component" value="Unassembled WGS sequence"/>
</dbReference>
<feature type="domain" description="Thioredoxin" evidence="1">
    <location>
        <begin position="1"/>
        <end position="107"/>
    </location>
</feature>
<dbReference type="SUPFAM" id="SSF52833">
    <property type="entry name" value="Thioredoxin-like"/>
    <property type="match status" value="1"/>
</dbReference>
<dbReference type="RefSeq" id="WP_125552736.1">
    <property type="nucleotide sequence ID" value="NZ_JBHSSL010000114.1"/>
</dbReference>
<comment type="caution">
    <text evidence="2">The sequence shown here is derived from an EMBL/GenBank/DDBJ whole genome shotgun (WGS) entry which is preliminary data.</text>
</comment>
<evidence type="ECO:0000313" key="2">
    <source>
        <dbReference type="EMBL" id="MFC6171622.1"/>
    </source>
</evidence>
<reference evidence="3" key="1">
    <citation type="journal article" date="2019" name="Int. J. Syst. Evol. Microbiol.">
        <title>The Global Catalogue of Microorganisms (GCM) 10K type strain sequencing project: providing services to taxonomists for standard genome sequencing and annotation.</title>
        <authorList>
            <consortium name="The Broad Institute Genomics Platform"/>
            <consortium name="The Broad Institute Genome Sequencing Center for Infectious Disease"/>
            <person name="Wu L."/>
            <person name="Ma J."/>
        </authorList>
    </citation>
    <scope>NUCLEOTIDE SEQUENCE [LARGE SCALE GENOMIC DNA]</scope>
    <source>
        <strain evidence="3">CCM 8904</strain>
    </source>
</reference>
<dbReference type="PROSITE" id="PS51352">
    <property type="entry name" value="THIOREDOXIN_2"/>
    <property type="match status" value="1"/>
</dbReference>
<dbReference type="EMBL" id="JBHSSL010000114">
    <property type="protein sequence ID" value="MFC6171622.1"/>
    <property type="molecule type" value="Genomic_DNA"/>
</dbReference>
<dbReference type="InterPro" id="IPR050620">
    <property type="entry name" value="Thioredoxin_H-type-like"/>
</dbReference>
<accession>A0ABW1RJ99</accession>
<organism evidence="2 3">
    <name type="scientific">Loigolactobacillus jiayinensis</name>
    <dbReference type="NCBI Taxonomy" id="2486016"/>
    <lineage>
        <taxon>Bacteria</taxon>
        <taxon>Bacillati</taxon>
        <taxon>Bacillota</taxon>
        <taxon>Bacilli</taxon>
        <taxon>Lactobacillales</taxon>
        <taxon>Lactobacillaceae</taxon>
        <taxon>Loigolactobacillus</taxon>
    </lineage>
</organism>
<gene>
    <name evidence="2" type="ORF">ACFQGP_13760</name>
</gene>
<sequence>METLPKVTKAELLEKIKNGKYMLFFTAGWCPDCTFIKPAMPAIESEYKDFTFLSVDRDENIDLAAELNIFGIPSFIAYQDGEEIGRYVNKDRKTKQQVEQFIDELPVVAG</sequence>
<dbReference type="Pfam" id="PF00085">
    <property type="entry name" value="Thioredoxin"/>
    <property type="match status" value="1"/>
</dbReference>
<dbReference type="PANTHER" id="PTHR10438">
    <property type="entry name" value="THIOREDOXIN"/>
    <property type="match status" value="1"/>
</dbReference>